<protein>
    <submittedName>
        <fullName evidence="1">Uncharacterized protein</fullName>
    </submittedName>
</protein>
<reference evidence="1 2" key="1">
    <citation type="submission" date="2020-08" db="EMBL/GenBank/DDBJ databases">
        <title>Genomic Encyclopedia of Type Strains, Phase IV (KMG-IV): sequencing the most valuable type-strain genomes for metagenomic binning, comparative biology and taxonomic classification.</title>
        <authorList>
            <person name="Goeker M."/>
        </authorList>
    </citation>
    <scope>NUCLEOTIDE SEQUENCE [LARGE SCALE GENOMIC DNA]</scope>
    <source>
        <strain evidence="1 2">DSM 29007</strain>
    </source>
</reference>
<keyword evidence="2" id="KW-1185">Reference proteome</keyword>
<dbReference type="Proteomes" id="UP000582837">
    <property type="component" value="Unassembled WGS sequence"/>
</dbReference>
<name>A0A841H889_9BACT</name>
<evidence type="ECO:0000313" key="1">
    <source>
        <dbReference type="EMBL" id="MBB6074046.1"/>
    </source>
</evidence>
<sequence length="41" mass="4354">MKTLNISDLDVATFEISDKVTREAVWPCTGCLSGCGINPPA</sequence>
<comment type="caution">
    <text evidence="1">The sequence shown here is derived from an EMBL/GenBank/DDBJ whole genome shotgun (WGS) entry which is preliminary data.</text>
</comment>
<dbReference type="RefSeq" id="WP_276510329.1">
    <property type="nucleotide sequence ID" value="NZ_JABDTL010000002.1"/>
</dbReference>
<accession>A0A841H889</accession>
<gene>
    <name evidence="1" type="ORF">HNQ61_005727</name>
</gene>
<proteinExistence type="predicted"/>
<evidence type="ECO:0000313" key="2">
    <source>
        <dbReference type="Proteomes" id="UP000582837"/>
    </source>
</evidence>
<dbReference type="AlphaFoldDB" id="A0A841H889"/>
<organism evidence="1 2">
    <name type="scientific">Longimicrobium terrae</name>
    <dbReference type="NCBI Taxonomy" id="1639882"/>
    <lineage>
        <taxon>Bacteria</taxon>
        <taxon>Pseudomonadati</taxon>
        <taxon>Gemmatimonadota</taxon>
        <taxon>Longimicrobiia</taxon>
        <taxon>Longimicrobiales</taxon>
        <taxon>Longimicrobiaceae</taxon>
        <taxon>Longimicrobium</taxon>
    </lineage>
</organism>
<dbReference type="EMBL" id="JACHIA010000038">
    <property type="protein sequence ID" value="MBB6074046.1"/>
    <property type="molecule type" value="Genomic_DNA"/>
</dbReference>